<dbReference type="EMBL" id="JBHUDD010000059">
    <property type="protein sequence ID" value="MFD1510239.1"/>
    <property type="molecule type" value="Genomic_DNA"/>
</dbReference>
<keyword evidence="2" id="KW-1185">Reference proteome</keyword>
<proteinExistence type="predicted"/>
<gene>
    <name evidence="1" type="ORF">ACFTOW_12580</name>
</gene>
<dbReference type="Proteomes" id="UP001597186">
    <property type="component" value="Unassembled WGS sequence"/>
</dbReference>
<comment type="caution">
    <text evidence="1">The sequence shown here is derived from an EMBL/GenBank/DDBJ whole genome shotgun (WGS) entry which is preliminary data.</text>
</comment>
<dbReference type="InterPro" id="IPR052513">
    <property type="entry name" value="Thioester_dehydratase-like"/>
</dbReference>
<accession>A0ABW4EJT7</accession>
<organism evidence="1 2">
    <name type="scientific">Lacimonas salitolerans</name>
    <dbReference type="NCBI Taxonomy" id="1323750"/>
    <lineage>
        <taxon>Bacteria</taxon>
        <taxon>Pseudomonadati</taxon>
        <taxon>Pseudomonadota</taxon>
        <taxon>Alphaproteobacteria</taxon>
        <taxon>Rhodobacterales</taxon>
        <taxon>Paracoccaceae</taxon>
        <taxon>Lacimonas</taxon>
    </lineage>
</organism>
<dbReference type="PANTHER" id="PTHR34075">
    <property type="entry name" value="BLR3430 PROTEIN"/>
    <property type="match status" value="1"/>
</dbReference>
<sequence>MTDQPTGLRLFTCSGCAYVFQIARGFCPRCGGTALSSSTKSRHGTVTACTEVHVTPLGSPTGAVPFWIVLVQTDDGPVIMASSAQPLQIGAATTLTARTPDRGPYMAET</sequence>
<reference evidence="2" key="1">
    <citation type="journal article" date="2019" name="Int. J. Syst. Evol. Microbiol.">
        <title>The Global Catalogue of Microorganisms (GCM) 10K type strain sequencing project: providing services to taxonomists for standard genome sequencing and annotation.</title>
        <authorList>
            <consortium name="The Broad Institute Genomics Platform"/>
            <consortium name="The Broad Institute Genome Sequencing Center for Infectious Disease"/>
            <person name="Wu L."/>
            <person name="Ma J."/>
        </authorList>
    </citation>
    <scope>NUCLEOTIDE SEQUENCE [LARGE SCALE GENOMIC DNA]</scope>
    <source>
        <strain evidence="2">CGMCC 1.12477</strain>
    </source>
</reference>
<dbReference type="SUPFAM" id="SSF50249">
    <property type="entry name" value="Nucleic acid-binding proteins"/>
    <property type="match status" value="1"/>
</dbReference>
<name>A0ABW4EJT7_9RHOB</name>
<dbReference type="PANTHER" id="PTHR34075:SF5">
    <property type="entry name" value="BLR3430 PROTEIN"/>
    <property type="match status" value="1"/>
</dbReference>
<dbReference type="RefSeq" id="WP_379916211.1">
    <property type="nucleotide sequence ID" value="NZ_JBHUDD010000059.1"/>
</dbReference>
<protein>
    <submittedName>
        <fullName evidence="1">Zn-ribbon domain-containing OB-fold protein</fullName>
    </submittedName>
</protein>
<dbReference type="InterPro" id="IPR012340">
    <property type="entry name" value="NA-bd_OB-fold"/>
</dbReference>
<evidence type="ECO:0000313" key="1">
    <source>
        <dbReference type="EMBL" id="MFD1510239.1"/>
    </source>
</evidence>
<evidence type="ECO:0000313" key="2">
    <source>
        <dbReference type="Proteomes" id="UP001597186"/>
    </source>
</evidence>